<keyword evidence="2" id="KW-1003">Cell membrane</keyword>
<evidence type="ECO:0000313" key="12">
    <source>
        <dbReference type="Proteomes" id="UP000663832"/>
    </source>
</evidence>
<dbReference type="GO" id="GO:0016746">
    <property type="term" value="F:acyltransferase activity"/>
    <property type="evidence" value="ECO:0007669"/>
    <property type="project" value="UniProtKB-KW"/>
</dbReference>
<dbReference type="PIRSF" id="PIRSF500217">
    <property type="entry name" value="AlgI"/>
    <property type="match status" value="1"/>
</dbReference>
<dbReference type="InterPro" id="IPR004299">
    <property type="entry name" value="MBOAT_fam"/>
</dbReference>
<reference evidence="11" key="1">
    <citation type="submission" date="2021-02" db="EMBL/GenBank/DDBJ databases">
        <authorList>
            <person name="Nowell W R."/>
        </authorList>
    </citation>
    <scope>NUCLEOTIDE SEQUENCE</scope>
</reference>
<accession>A0A814QYY5</accession>
<comment type="caution">
    <text evidence="11">The sequence shown here is derived from an EMBL/GenBank/DDBJ whole genome shotgun (WGS) entry which is preliminary data.</text>
</comment>
<dbReference type="GO" id="GO:0005886">
    <property type="term" value="C:plasma membrane"/>
    <property type="evidence" value="ECO:0007669"/>
    <property type="project" value="UniProtKB-SubCell"/>
</dbReference>
<evidence type="ECO:0000256" key="7">
    <source>
        <dbReference type="ARBA" id="ARBA00023315"/>
    </source>
</evidence>
<comment type="subcellular location">
    <subcellularLocation>
        <location evidence="1">Cell membrane</location>
        <topology evidence="1">Multi-pass membrane protein</topology>
    </subcellularLocation>
</comment>
<keyword evidence="12" id="KW-1185">Reference proteome</keyword>
<evidence type="ECO:0000256" key="9">
    <source>
        <dbReference type="SAM" id="Phobius"/>
    </source>
</evidence>
<gene>
    <name evidence="10" type="ORF">BJG266_LOCUS19046</name>
    <name evidence="11" type="ORF">QVE165_LOCUS21693</name>
</gene>
<keyword evidence="3" id="KW-0808">Transferase</keyword>
<evidence type="ECO:0000256" key="8">
    <source>
        <dbReference type="ARBA" id="ARBA00038268"/>
    </source>
</evidence>
<sequence>MEFTIGLSKKMLIANTVGAVADVIFNLPLEKLDTSHAWLGLMTYTLQIYCDFSGYSDMAIGLAHIFGVQFPQNFNYPYVSRSIREFWRRWHISLSSWFRDYLYISLGGNRVSERRVRLNLLTVFFLCGLWHGASWNFIIWGLFHGIFLALERTIIFTSILNKIPRVFQHIYALSNANRITIIS</sequence>
<dbReference type="PIRSF" id="PIRSF016636">
    <property type="entry name" value="AlgI_DltB"/>
    <property type="match status" value="1"/>
</dbReference>
<evidence type="ECO:0000313" key="11">
    <source>
        <dbReference type="EMBL" id="CAF1126518.1"/>
    </source>
</evidence>
<dbReference type="InterPro" id="IPR051085">
    <property type="entry name" value="MB_O-acyltransferase"/>
</dbReference>
<evidence type="ECO:0000256" key="5">
    <source>
        <dbReference type="ARBA" id="ARBA00022989"/>
    </source>
</evidence>
<dbReference type="OrthoDB" id="420606at2759"/>
<dbReference type="PANTHER" id="PTHR13285:SF23">
    <property type="entry name" value="TEICHOIC ACID D-ALANYLTRANSFERASE"/>
    <property type="match status" value="1"/>
</dbReference>
<keyword evidence="4 9" id="KW-0812">Transmembrane</keyword>
<keyword evidence="7" id="KW-0012">Acyltransferase</keyword>
<dbReference type="Proteomes" id="UP000663832">
    <property type="component" value="Unassembled WGS sequence"/>
</dbReference>
<dbReference type="EMBL" id="CAJNOI010000100">
    <property type="protein sequence ID" value="CAF1058866.1"/>
    <property type="molecule type" value="Genomic_DNA"/>
</dbReference>
<comment type="similarity">
    <text evidence="8">Belongs to the membrane-bound acyltransferase family. HHAT subfamily.</text>
</comment>
<evidence type="ECO:0000256" key="1">
    <source>
        <dbReference type="ARBA" id="ARBA00004651"/>
    </source>
</evidence>
<dbReference type="Proteomes" id="UP000663877">
    <property type="component" value="Unassembled WGS sequence"/>
</dbReference>
<evidence type="ECO:0000256" key="2">
    <source>
        <dbReference type="ARBA" id="ARBA00022475"/>
    </source>
</evidence>
<feature type="transmembrane region" description="Helical" evidence="9">
    <location>
        <begin position="116"/>
        <end position="133"/>
    </location>
</feature>
<dbReference type="EMBL" id="CAJNOM010000140">
    <property type="protein sequence ID" value="CAF1126518.1"/>
    <property type="molecule type" value="Genomic_DNA"/>
</dbReference>
<dbReference type="InterPro" id="IPR028362">
    <property type="entry name" value="AlgI"/>
</dbReference>
<evidence type="ECO:0000313" key="10">
    <source>
        <dbReference type="EMBL" id="CAF1058866.1"/>
    </source>
</evidence>
<evidence type="ECO:0000256" key="4">
    <source>
        <dbReference type="ARBA" id="ARBA00022692"/>
    </source>
</evidence>
<protein>
    <submittedName>
        <fullName evidence="11">Uncharacterized protein</fullName>
    </submittedName>
</protein>
<dbReference type="PANTHER" id="PTHR13285">
    <property type="entry name" value="ACYLTRANSFERASE"/>
    <property type="match status" value="1"/>
</dbReference>
<dbReference type="AlphaFoldDB" id="A0A814QYY5"/>
<proteinExistence type="inferred from homology"/>
<organism evidence="11 12">
    <name type="scientific">Adineta steineri</name>
    <dbReference type="NCBI Taxonomy" id="433720"/>
    <lineage>
        <taxon>Eukaryota</taxon>
        <taxon>Metazoa</taxon>
        <taxon>Spiralia</taxon>
        <taxon>Gnathifera</taxon>
        <taxon>Rotifera</taxon>
        <taxon>Eurotatoria</taxon>
        <taxon>Bdelloidea</taxon>
        <taxon>Adinetida</taxon>
        <taxon>Adinetidae</taxon>
        <taxon>Adineta</taxon>
    </lineage>
</organism>
<dbReference type="GO" id="GO:0042121">
    <property type="term" value="P:alginic acid biosynthetic process"/>
    <property type="evidence" value="ECO:0007669"/>
    <property type="project" value="InterPro"/>
</dbReference>
<keyword evidence="6 9" id="KW-0472">Membrane</keyword>
<evidence type="ECO:0000256" key="3">
    <source>
        <dbReference type="ARBA" id="ARBA00022679"/>
    </source>
</evidence>
<evidence type="ECO:0000256" key="6">
    <source>
        <dbReference type="ARBA" id="ARBA00023136"/>
    </source>
</evidence>
<dbReference type="Pfam" id="PF03062">
    <property type="entry name" value="MBOAT"/>
    <property type="match status" value="1"/>
</dbReference>
<name>A0A814QYY5_9BILA</name>
<keyword evidence="5 9" id="KW-1133">Transmembrane helix</keyword>
<dbReference type="InterPro" id="IPR024194">
    <property type="entry name" value="Ac/AlaTfrase_AlgI/DltB"/>
</dbReference>